<dbReference type="AlphaFoldDB" id="A0A3G5FHI5"/>
<dbReference type="GO" id="GO:0016791">
    <property type="term" value="F:phosphatase activity"/>
    <property type="evidence" value="ECO:0007669"/>
    <property type="project" value="TreeGrafter"/>
</dbReference>
<dbReference type="Pfam" id="PF08282">
    <property type="entry name" value="Hydrolase_3"/>
    <property type="match status" value="1"/>
</dbReference>
<dbReference type="PANTHER" id="PTHR10000">
    <property type="entry name" value="PHOSPHOSERINE PHOSPHATASE"/>
    <property type="match status" value="1"/>
</dbReference>
<evidence type="ECO:0000313" key="1">
    <source>
        <dbReference type="EMBL" id="AYW49813.1"/>
    </source>
</evidence>
<dbReference type="InterPro" id="IPR036412">
    <property type="entry name" value="HAD-like_sf"/>
</dbReference>
<dbReference type="SUPFAM" id="SSF56784">
    <property type="entry name" value="HAD-like"/>
    <property type="match status" value="1"/>
</dbReference>
<dbReference type="Proteomes" id="UP000280475">
    <property type="component" value="Chromosome"/>
</dbReference>
<dbReference type="EMBL" id="CP027768">
    <property type="protein sequence ID" value="AYW49813.1"/>
    <property type="molecule type" value="Genomic_DNA"/>
</dbReference>
<dbReference type="PANTHER" id="PTHR10000:SF8">
    <property type="entry name" value="HAD SUPERFAMILY HYDROLASE-LIKE, TYPE 3"/>
    <property type="match status" value="1"/>
</dbReference>
<protein>
    <submittedName>
        <fullName evidence="1">HAD family phosphatase</fullName>
    </submittedName>
</protein>
<dbReference type="NCBIfam" id="TIGR01484">
    <property type="entry name" value="HAD-SF-IIB"/>
    <property type="match status" value="1"/>
</dbReference>
<organism evidence="1 2">
    <name type="scientific">Tetragenococcus halophilus</name>
    <name type="common">Pediococcus halophilus</name>
    <dbReference type="NCBI Taxonomy" id="51669"/>
    <lineage>
        <taxon>Bacteria</taxon>
        <taxon>Bacillati</taxon>
        <taxon>Bacillota</taxon>
        <taxon>Bacilli</taxon>
        <taxon>Lactobacillales</taxon>
        <taxon>Enterococcaceae</taxon>
        <taxon>Tetragenococcus</taxon>
    </lineage>
</organism>
<evidence type="ECO:0000313" key="2">
    <source>
        <dbReference type="Proteomes" id="UP000280475"/>
    </source>
</evidence>
<dbReference type="InterPro" id="IPR023214">
    <property type="entry name" value="HAD_sf"/>
</dbReference>
<sequence>MKLLISDFDGTLYQNNTIEDHVLQKIEKWQREGNYFIVATGRDYLSIIEKIKAYNIFPDFIIGNNGATINNAIVTSLKKEIYPSLISRIMRNVNIIENIKISYIIEDKIASKKFVFNELNKQKINSFFQKNKLMQISLKTISIYSAFEFIKENTAIFSDVRFLNNIETVDIVDCSVNKLVAIEMLNKRLGISTENTFTIGDGLNDLQMLTNYKSATFPWAQSSLKEESNYQVCDIGDFITQIS</sequence>
<dbReference type="RefSeq" id="WP_103892538.1">
    <property type="nucleotide sequence ID" value="NZ_BLRM01000035.1"/>
</dbReference>
<dbReference type="GO" id="GO:0005829">
    <property type="term" value="C:cytosol"/>
    <property type="evidence" value="ECO:0007669"/>
    <property type="project" value="TreeGrafter"/>
</dbReference>
<dbReference type="InterPro" id="IPR006379">
    <property type="entry name" value="HAD-SF_hydro_IIB"/>
</dbReference>
<dbReference type="GO" id="GO:0000287">
    <property type="term" value="F:magnesium ion binding"/>
    <property type="evidence" value="ECO:0007669"/>
    <property type="project" value="TreeGrafter"/>
</dbReference>
<accession>A0A3G5FHI5</accession>
<gene>
    <name evidence="1" type="ORF">C7H83_04625</name>
</gene>
<dbReference type="Gene3D" id="3.30.1240.10">
    <property type="match status" value="1"/>
</dbReference>
<dbReference type="Gene3D" id="3.40.50.1000">
    <property type="entry name" value="HAD superfamily/HAD-like"/>
    <property type="match status" value="1"/>
</dbReference>
<reference evidence="1 2" key="1">
    <citation type="journal article" date="2012" name="Int. J. Syst. Evol. Microbiol.">
        <title>Characterization of Tetragenococcus strains from sugar thick juice reveals a novel species, Tetragenococcus osmophilus sp. nov., and divides Tetragenococcus halophilus into two subspecies, T. halophilus subsp. halophilus subsp. nov. and T. halophilus subsp. flandriensis subsp. nov.</title>
        <authorList>
            <person name="Juste A."/>
            <person name="Van Trappen S."/>
            <person name="Verreth C."/>
            <person name="Cleenwerck I."/>
            <person name="De Vos P."/>
            <person name="Lievens B."/>
            <person name="Willems K.A."/>
        </authorList>
    </citation>
    <scope>NUCLEOTIDE SEQUENCE [LARGE SCALE GENOMIC DNA]</scope>
    <source>
        <strain evidence="1 2">LMG 26042</strain>
    </source>
</reference>
<name>A0A3G5FHI5_TETHA</name>
<proteinExistence type="predicted"/>